<evidence type="ECO:0000313" key="2">
    <source>
        <dbReference type="Proteomes" id="UP000799441"/>
    </source>
</evidence>
<gene>
    <name evidence="1" type="ORF">K431DRAFT_44585</name>
</gene>
<sequence>MPYLRQSPQLAASASAAASASPPLHCATRCAALYRATHDNHTPLLPLPRGTSHALRRPQRDPAVLLQANARIHLQRQRSRCRSDDASCKQHCPGLQRRGGVVEEWSCYCRLGKLALPPV</sequence>
<organism evidence="1 2">
    <name type="scientific">Polychaeton citri CBS 116435</name>
    <dbReference type="NCBI Taxonomy" id="1314669"/>
    <lineage>
        <taxon>Eukaryota</taxon>
        <taxon>Fungi</taxon>
        <taxon>Dikarya</taxon>
        <taxon>Ascomycota</taxon>
        <taxon>Pezizomycotina</taxon>
        <taxon>Dothideomycetes</taxon>
        <taxon>Dothideomycetidae</taxon>
        <taxon>Capnodiales</taxon>
        <taxon>Capnodiaceae</taxon>
        <taxon>Polychaeton</taxon>
    </lineage>
</organism>
<dbReference type="EMBL" id="MU003782">
    <property type="protein sequence ID" value="KAF2722463.1"/>
    <property type="molecule type" value="Genomic_DNA"/>
</dbReference>
<proteinExistence type="predicted"/>
<dbReference type="Proteomes" id="UP000799441">
    <property type="component" value="Unassembled WGS sequence"/>
</dbReference>
<reference evidence="1" key="1">
    <citation type="journal article" date="2020" name="Stud. Mycol.">
        <title>101 Dothideomycetes genomes: a test case for predicting lifestyles and emergence of pathogens.</title>
        <authorList>
            <person name="Haridas S."/>
            <person name="Albert R."/>
            <person name="Binder M."/>
            <person name="Bloem J."/>
            <person name="Labutti K."/>
            <person name="Salamov A."/>
            <person name="Andreopoulos B."/>
            <person name="Baker S."/>
            <person name="Barry K."/>
            <person name="Bills G."/>
            <person name="Bluhm B."/>
            <person name="Cannon C."/>
            <person name="Castanera R."/>
            <person name="Culley D."/>
            <person name="Daum C."/>
            <person name="Ezra D."/>
            <person name="Gonzalez J."/>
            <person name="Henrissat B."/>
            <person name="Kuo A."/>
            <person name="Liang C."/>
            <person name="Lipzen A."/>
            <person name="Lutzoni F."/>
            <person name="Magnuson J."/>
            <person name="Mondo S."/>
            <person name="Nolan M."/>
            <person name="Ohm R."/>
            <person name="Pangilinan J."/>
            <person name="Park H.-J."/>
            <person name="Ramirez L."/>
            <person name="Alfaro M."/>
            <person name="Sun H."/>
            <person name="Tritt A."/>
            <person name="Yoshinaga Y."/>
            <person name="Zwiers L.-H."/>
            <person name="Turgeon B."/>
            <person name="Goodwin S."/>
            <person name="Spatafora J."/>
            <person name="Crous P."/>
            <person name="Grigoriev I."/>
        </authorList>
    </citation>
    <scope>NUCLEOTIDE SEQUENCE</scope>
    <source>
        <strain evidence="1">CBS 116435</strain>
    </source>
</reference>
<name>A0A9P4Q8C5_9PEZI</name>
<comment type="caution">
    <text evidence="1">The sequence shown here is derived from an EMBL/GenBank/DDBJ whole genome shotgun (WGS) entry which is preliminary data.</text>
</comment>
<evidence type="ECO:0000313" key="1">
    <source>
        <dbReference type="EMBL" id="KAF2722463.1"/>
    </source>
</evidence>
<dbReference type="AlphaFoldDB" id="A0A9P4Q8C5"/>
<protein>
    <submittedName>
        <fullName evidence="1">Uncharacterized protein</fullName>
    </submittedName>
</protein>
<accession>A0A9P4Q8C5</accession>
<keyword evidence="2" id="KW-1185">Reference proteome</keyword>